<evidence type="ECO:0000256" key="2">
    <source>
        <dbReference type="SAM" id="Phobius"/>
    </source>
</evidence>
<dbReference type="EMBL" id="MCOG01000368">
    <property type="protein sequence ID" value="ORY12676.1"/>
    <property type="molecule type" value="Genomic_DNA"/>
</dbReference>
<keyword evidence="4" id="KW-1185">Reference proteome</keyword>
<proteinExistence type="predicted"/>
<sequence>MNVDNNQVLYDDQSLIKKKINALYAFMFTISSGTKIHPIISFALIFLEDIQLIYFVTCNESVINLSESVRKFFSYIAFDNVNYSIYYYTQGCLNFVFFIVFALIALYVLCIPPIKFKENVITKSLRVAIILFYTVLFPFYTQLFVKTFTPKNGMLAAFPEIPYIGDQALLFGFSLLTFLSFIILEFCVFPFIFVNPTPFKKNNSLCQIYSFFNLKYNIAIIIISFISFYSKIHAPSISNYIFIILFLYMLISLSELLKLQPYYNKYINYCRSGTWTMIFAMGIVNLISYIFGRDKAFFGILMLVIGSCSFFVGIFLCRYKYKNHVEEIYKRYKQKKTEDKIKYNRDNGIVSSNGTSRSGDDYSKSSEEDENENNEDHLISVDSYSSSDNDNKKRIRKNDKDELNNSDQESEEEEEEYNSDNDSFQLNDRVSEKITAFSSIKDIMITHVSNEPIVVYEGVNEFELACRFIRNNETNEAFQLMKELYEESIKQYNKDPYLYTYYAYYLLYIDERTSKNEKDIIMGITNYNDEKIEEEEEEEEKEEKEEEEETEDNEDVEDDNLINEDAINGNNPDYLLSKALSCKLNFLGKYFVRYLLFEIREKKKEDKDYYKKEALEVLVNLQHEAIEKHIAILNILKKFFSNIKYINSNHSESNNFNLDKYLEIIHHLKSKTMKLYQEIITKYPDEKSTYQLYTLFMAEIINQTDMDKYALNEGDSFMALNAPDQKNTKSANSNKLKSKYGGSVSSFGVSNAGGSTFGDSESKKKKMLKNNMIHSFTDRSNKISKFIIFMYILIIGLFITNAVYGFMHITNFNNEIKNIQIIEDINYNVHKIMRNARLMCFSAVLKIDFYIPFNANIIKERLDYMEENYIPILQKYSLKPASSYPVIIYSTDSNIGKTESEFVHLNGYELMRKVILWGRGISKYTPEELYKRIDAGENLLLDYKFRMFSDNFQYYYYNVFQESIDSMYEDEIASQNKQIYIMAVLSVILIILSISVNFFGIDPLYRNSKNLQKKTLRMFKYLLKGSLNEIISKFEIGIESISETYDISIDNKKNKISSIENQNVFFKIISNLNGYIISFILLGSISLLTLPIIIEDEFVIKSLNYNLQVGTRKQSILNINVFTYETLLQDIRSYLPGVAESYLYNEISKLEDLQSQMYKGTLGLESTAKMRYLDSLIINRQCRLDEDVCESIEEVYEQDYTKNIVKLGLNEFIEEYIDKSKSVLYGSNIKDYKNEEHMYRSIVESDDQFLLDCFADYSFMFQFNTIDHLIAGLEKFDQILYDNLFQSIRGTMVKLIIIVIIGLFLILISIVLSIRSIRKTTRSLNELINMIFIIPTSTINMIPQFKRFIETGSFEEE</sequence>
<dbReference type="PANTHER" id="PTHR31600">
    <property type="entry name" value="TINY MACROCYSTS PROTEIN B-RELATED"/>
    <property type="match status" value="1"/>
</dbReference>
<feature type="region of interest" description="Disordered" evidence="1">
    <location>
        <begin position="529"/>
        <end position="559"/>
    </location>
</feature>
<feature type="transmembrane region" description="Helical" evidence="2">
    <location>
        <begin position="238"/>
        <end position="257"/>
    </location>
</feature>
<feature type="transmembrane region" description="Helical" evidence="2">
    <location>
        <begin position="269"/>
        <end position="291"/>
    </location>
</feature>
<feature type="transmembrane region" description="Helical" evidence="2">
    <location>
        <begin position="85"/>
        <end position="109"/>
    </location>
</feature>
<evidence type="ECO:0000256" key="1">
    <source>
        <dbReference type="SAM" id="MobiDB-lite"/>
    </source>
</evidence>
<dbReference type="PANTHER" id="PTHR31600:SF2">
    <property type="entry name" value="GAMETE ENRICHED GENE 10 PROTEIN-RELATED"/>
    <property type="match status" value="1"/>
</dbReference>
<evidence type="ECO:0000313" key="3">
    <source>
        <dbReference type="EMBL" id="ORY12676.1"/>
    </source>
</evidence>
<feature type="transmembrane region" description="Helical" evidence="2">
    <location>
        <begin position="979"/>
        <end position="1001"/>
    </location>
</feature>
<protein>
    <submittedName>
        <fullName evidence="3">Uncharacterized protein</fullName>
    </submittedName>
</protein>
<reference evidence="3 4" key="1">
    <citation type="submission" date="2016-08" db="EMBL/GenBank/DDBJ databases">
        <title>A Parts List for Fungal Cellulosomes Revealed by Comparative Genomics.</title>
        <authorList>
            <consortium name="DOE Joint Genome Institute"/>
            <person name="Haitjema C.H."/>
            <person name="Gilmore S.P."/>
            <person name="Henske J.K."/>
            <person name="Solomon K.V."/>
            <person name="De Groot R."/>
            <person name="Kuo A."/>
            <person name="Mondo S.J."/>
            <person name="Salamov A.A."/>
            <person name="Labutti K."/>
            <person name="Zhao Z."/>
            <person name="Chiniquy J."/>
            <person name="Barry K."/>
            <person name="Brewer H.M."/>
            <person name="Purvine S.O."/>
            <person name="Wright A.T."/>
            <person name="Boxma B."/>
            <person name="Van Alen T."/>
            <person name="Hackstein J.H."/>
            <person name="Baker S.E."/>
            <person name="Grigoriev I.V."/>
            <person name="O'Malley M.A."/>
        </authorList>
    </citation>
    <scope>NUCLEOTIDE SEQUENCE [LARGE SCALE GENOMIC DNA]</scope>
    <source>
        <strain evidence="3 4">G1</strain>
    </source>
</reference>
<comment type="caution">
    <text evidence="3">The sequence shown here is derived from an EMBL/GenBank/DDBJ whole genome shotgun (WGS) entry which is preliminary data.</text>
</comment>
<feature type="compositionally biased region" description="Acidic residues" evidence="1">
    <location>
        <begin position="408"/>
        <end position="419"/>
    </location>
</feature>
<feature type="transmembrane region" description="Helical" evidence="2">
    <location>
        <begin position="297"/>
        <end position="317"/>
    </location>
</feature>
<evidence type="ECO:0000313" key="4">
    <source>
        <dbReference type="Proteomes" id="UP000193920"/>
    </source>
</evidence>
<feature type="transmembrane region" description="Helical" evidence="2">
    <location>
        <begin position="1292"/>
        <end position="1314"/>
    </location>
</feature>
<name>A0A1Y1ZR10_9FUNG</name>
<keyword evidence="2" id="KW-0812">Transmembrane</keyword>
<dbReference type="InterPro" id="IPR052994">
    <property type="entry name" value="Tiny_macrocysts_regulators"/>
</dbReference>
<dbReference type="Proteomes" id="UP000193920">
    <property type="component" value="Unassembled WGS sequence"/>
</dbReference>
<keyword evidence="2" id="KW-0472">Membrane</keyword>
<accession>A0A1Y1ZR10</accession>
<feature type="compositionally biased region" description="Acidic residues" evidence="1">
    <location>
        <begin position="531"/>
        <end position="559"/>
    </location>
</feature>
<feature type="transmembrane region" description="Helical" evidence="2">
    <location>
        <begin position="214"/>
        <end position="232"/>
    </location>
</feature>
<feature type="transmembrane region" description="Helical" evidence="2">
    <location>
        <begin position="786"/>
        <end position="807"/>
    </location>
</feature>
<dbReference type="STRING" id="1754190.A0A1Y1ZR10"/>
<feature type="transmembrane region" description="Helical" evidence="2">
    <location>
        <begin position="1072"/>
        <end position="1094"/>
    </location>
</feature>
<gene>
    <name evidence="3" type="ORF">LY90DRAFT_677756</name>
</gene>
<feature type="transmembrane region" description="Helical" evidence="2">
    <location>
        <begin position="130"/>
        <end position="148"/>
    </location>
</feature>
<dbReference type="OrthoDB" id="2156462at2759"/>
<feature type="transmembrane region" description="Helical" evidence="2">
    <location>
        <begin position="23"/>
        <end position="47"/>
    </location>
</feature>
<organism evidence="3 4">
    <name type="scientific">Neocallimastix californiae</name>
    <dbReference type="NCBI Taxonomy" id="1754190"/>
    <lineage>
        <taxon>Eukaryota</taxon>
        <taxon>Fungi</taxon>
        <taxon>Fungi incertae sedis</taxon>
        <taxon>Chytridiomycota</taxon>
        <taxon>Chytridiomycota incertae sedis</taxon>
        <taxon>Neocallimastigomycetes</taxon>
        <taxon>Neocallimastigales</taxon>
        <taxon>Neocallimastigaceae</taxon>
        <taxon>Neocallimastix</taxon>
    </lineage>
</organism>
<keyword evidence="2" id="KW-1133">Transmembrane helix</keyword>
<feature type="transmembrane region" description="Helical" evidence="2">
    <location>
        <begin position="168"/>
        <end position="193"/>
    </location>
</feature>
<feature type="region of interest" description="Disordered" evidence="1">
    <location>
        <begin position="343"/>
        <end position="425"/>
    </location>
</feature>